<feature type="domain" description="SAP" evidence="2">
    <location>
        <begin position="167"/>
        <end position="201"/>
    </location>
</feature>
<dbReference type="SUPFAM" id="SSF68906">
    <property type="entry name" value="SAP domain"/>
    <property type="match status" value="1"/>
</dbReference>
<dbReference type="Gene3D" id="1.10.720.30">
    <property type="entry name" value="SAP domain"/>
    <property type="match status" value="1"/>
</dbReference>
<reference evidence="3" key="1">
    <citation type="submission" date="2021-01" db="EMBL/GenBank/DDBJ databases">
        <authorList>
            <person name="Corre E."/>
            <person name="Pelletier E."/>
            <person name="Niang G."/>
            <person name="Scheremetjew M."/>
            <person name="Finn R."/>
            <person name="Kale V."/>
            <person name="Holt S."/>
            <person name="Cochrane G."/>
            <person name="Meng A."/>
            <person name="Brown T."/>
            <person name="Cohen L."/>
        </authorList>
    </citation>
    <scope>NUCLEOTIDE SEQUENCE</scope>
    <source>
        <strain evidence="3">GSO104</strain>
    </source>
</reference>
<proteinExistence type="predicted"/>
<protein>
    <recommendedName>
        <fullName evidence="2">SAP domain-containing protein</fullName>
    </recommendedName>
</protein>
<evidence type="ECO:0000313" key="3">
    <source>
        <dbReference type="EMBL" id="CAE4650029.1"/>
    </source>
</evidence>
<dbReference type="InterPro" id="IPR003034">
    <property type="entry name" value="SAP_dom"/>
</dbReference>
<accession>A0A7S4WF10</accession>
<feature type="region of interest" description="Disordered" evidence="1">
    <location>
        <begin position="108"/>
        <end position="168"/>
    </location>
</feature>
<evidence type="ECO:0000256" key="1">
    <source>
        <dbReference type="SAM" id="MobiDB-lite"/>
    </source>
</evidence>
<feature type="compositionally biased region" description="Basic and acidic residues" evidence="1">
    <location>
        <begin position="151"/>
        <end position="165"/>
    </location>
</feature>
<dbReference type="EMBL" id="HBNS01048883">
    <property type="protein sequence ID" value="CAE4650029.1"/>
    <property type="molecule type" value="Transcribed_RNA"/>
</dbReference>
<dbReference type="SMART" id="SM00513">
    <property type="entry name" value="SAP"/>
    <property type="match status" value="1"/>
</dbReference>
<dbReference type="Pfam" id="PF02037">
    <property type="entry name" value="SAP"/>
    <property type="match status" value="1"/>
</dbReference>
<evidence type="ECO:0000259" key="2">
    <source>
        <dbReference type="PROSITE" id="PS50800"/>
    </source>
</evidence>
<gene>
    <name evidence="3" type="ORF">DBRI00130_LOCUS37485</name>
</gene>
<dbReference type="InterPro" id="IPR036361">
    <property type="entry name" value="SAP_dom_sf"/>
</dbReference>
<name>A0A7S4WF10_9STRA</name>
<feature type="region of interest" description="Disordered" evidence="1">
    <location>
        <begin position="186"/>
        <end position="219"/>
    </location>
</feature>
<feature type="compositionally biased region" description="Basic and acidic residues" evidence="1">
    <location>
        <begin position="126"/>
        <end position="141"/>
    </location>
</feature>
<sequence length="219" mass="24242">MSLVDKSMFSSGLNMTRNAMEKLTEKGYAEEVTQQADGTEFMIGEDGKSIPYSPLGKGISADEARSAMMNGQSSGSGGDELSALRKKIPFIDTPSPWQQSMPVEEARLENDFPTKDVPSNESPGETIKDKKERVISKITEKESDEEQTNPGKEKKDASKKDKAGDPIDLLTVARLKEILREQKLKVSGTKQELRDRLRSHVNSMLTEEVKENNDDGSDD</sequence>
<dbReference type="PROSITE" id="PS50800">
    <property type="entry name" value="SAP"/>
    <property type="match status" value="1"/>
</dbReference>
<dbReference type="AlphaFoldDB" id="A0A7S4WF10"/>
<organism evidence="3">
    <name type="scientific">Ditylum brightwellii</name>
    <dbReference type="NCBI Taxonomy" id="49249"/>
    <lineage>
        <taxon>Eukaryota</taxon>
        <taxon>Sar</taxon>
        <taxon>Stramenopiles</taxon>
        <taxon>Ochrophyta</taxon>
        <taxon>Bacillariophyta</taxon>
        <taxon>Mediophyceae</taxon>
        <taxon>Lithodesmiophycidae</taxon>
        <taxon>Lithodesmiales</taxon>
        <taxon>Lithodesmiaceae</taxon>
        <taxon>Ditylum</taxon>
    </lineage>
</organism>